<dbReference type="InterPro" id="IPR026017">
    <property type="entry name" value="Lumazine-bd_dom"/>
</dbReference>
<dbReference type="CDD" id="cd00402">
    <property type="entry name" value="Riboflavin_synthase_like"/>
    <property type="match status" value="1"/>
</dbReference>
<evidence type="ECO:0000256" key="6">
    <source>
        <dbReference type="ARBA" id="ARBA00013950"/>
    </source>
</evidence>
<dbReference type="GO" id="GO:0009231">
    <property type="term" value="P:riboflavin biosynthetic process"/>
    <property type="evidence" value="ECO:0007669"/>
    <property type="project" value="UniProtKB-KW"/>
</dbReference>
<proteinExistence type="predicted"/>
<comment type="catalytic activity">
    <reaction evidence="1">
        <text>2 6,7-dimethyl-8-(1-D-ribityl)lumazine + H(+) = 5-amino-6-(D-ribitylamino)uracil + riboflavin</text>
        <dbReference type="Rhea" id="RHEA:20772"/>
        <dbReference type="ChEBI" id="CHEBI:15378"/>
        <dbReference type="ChEBI" id="CHEBI:15934"/>
        <dbReference type="ChEBI" id="CHEBI:57986"/>
        <dbReference type="ChEBI" id="CHEBI:58201"/>
        <dbReference type="EC" id="2.5.1.9"/>
    </reaction>
</comment>
<evidence type="ECO:0000259" key="12">
    <source>
        <dbReference type="PROSITE" id="PS51177"/>
    </source>
</evidence>
<dbReference type="FunFam" id="2.40.30.20:FF:000004">
    <property type="entry name" value="Riboflavin synthase, alpha subunit"/>
    <property type="match status" value="1"/>
</dbReference>
<evidence type="ECO:0000256" key="1">
    <source>
        <dbReference type="ARBA" id="ARBA00000968"/>
    </source>
</evidence>
<dbReference type="InterPro" id="IPR001783">
    <property type="entry name" value="Lumazine-bd"/>
</dbReference>
<comment type="subunit">
    <text evidence="4">Homotrimer.</text>
</comment>
<feature type="repeat" description="Lumazine-binding" evidence="11">
    <location>
        <begin position="152"/>
        <end position="252"/>
    </location>
</feature>
<gene>
    <name evidence="13" type="primary">ribC</name>
    <name evidence="13" type="ordered locus">CVAR_1491</name>
</gene>
<dbReference type="InterPro" id="IPR023366">
    <property type="entry name" value="ATP_synth_asu-like_sf"/>
</dbReference>
<evidence type="ECO:0000256" key="9">
    <source>
        <dbReference type="ARBA" id="ARBA00022737"/>
    </source>
</evidence>
<dbReference type="SUPFAM" id="SSF63380">
    <property type="entry name" value="Riboflavin synthase domain-like"/>
    <property type="match status" value="2"/>
</dbReference>
<evidence type="ECO:0000256" key="8">
    <source>
        <dbReference type="ARBA" id="ARBA00022679"/>
    </source>
</evidence>
<accession>G0HDX6</accession>
<dbReference type="InterPro" id="IPR017938">
    <property type="entry name" value="Riboflavin_synthase-like_b-brl"/>
</dbReference>
<evidence type="ECO:0000313" key="14">
    <source>
        <dbReference type="Proteomes" id="UP000006659"/>
    </source>
</evidence>
<dbReference type="NCBIfam" id="NF006767">
    <property type="entry name" value="PRK09289.1"/>
    <property type="match status" value="1"/>
</dbReference>
<comment type="function">
    <text evidence="2">Catalyzes the dismutation of two molecules of 6,7-dimethyl-8-ribityllumazine, resulting in the formation of riboflavin and 5-amino-6-(D-ribitylamino)uracil.</text>
</comment>
<keyword evidence="9" id="KW-0677">Repeat</keyword>
<dbReference type="PANTHER" id="PTHR21098">
    <property type="entry name" value="RIBOFLAVIN SYNTHASE ALPHA CHAIN"/>
    <property type="match status" value="1"/>
</dbReference>
<feature type="domain" description="Lumazine-binding" evidence="12">
    <location>
        <begin position="52"/>
        <end position="151"/>
    </location>
</feature>
<dbReference type="Proteomes" id="UP000006659">
    <property type="component" value="Chromosome"/>
</dbReference>
<sequence>MGRGPRERGTAVRNIVARIRLRTICARPGRCLTCHGVPLTWRGRRWLRLTDMFTGIVEETGTVAAVERTADAQRLRITCSTVIADAVHGASIAVNGVCLTVTEFDTDGGNPGFWADCMQVTLDYTAIGDLAVGDRVNLERATATGKRLGGHIVQGHVDGTAVLESRTPGSEWEVLRFRLEDPALARYVAKKGSIAVNGTSLTVAEVGPVGDGWFEVSLIPVTLAETVLGDLTVGDRVNIECDILAKYTERLLEATAEATTEGTTK</sequence>
<keyword evidence="7" id="KW-0686">Riboflavin biosynthesis</keyword>
<dbReference type="NCBIfam" id="NF009566">
    <property type="entry name" value="PRK13020.1"/>
    <property type="match status" value="1"/>
</dbReference>
<evidence type="ECO:0000256" key="4">
    <source>
        <dbReference type="ARBA" id="ARBA00011233"/>
    </source>
</evidence>
<protein>
    <recommendedName>
        <fullName evidence="6 10">Riboflavin synthase</fullName>
        <ecNumber evidence="5 10">2.5.1.9</ecNumber>
    </recommendedName>
</protein>
<evidence type="ECO:0000256" key="5">
    <source>
        <dbReference type="ARBA" id="ARBA00012827"/>
    </source>
</evidence>
<evidence type="ECO:0000256" key="3">
    <source>
        <dbReference type="ARBA" id="ARBA00004887"/>
    </source>
</evidence>
<organism evidence="13 14">
    <name type="scientific">Corynebacterium variabile (strain DSM 44702 / CIP 107183 / JCM 12073 / NCIMB 30131)</name>
    <name type="common">Corynebacterium mooreparkense</name>
    <dbReference type="NCBI Taxonomy" id="858619"/>
    <lineage>
        <taxon>Bacteria</taxon>
        <taxon>Bacillati</taxon>
        <taxon>Actinomycetota</taxon>
        <taxon>Actinomycetes</taxon>
        <taxon>Mycobacteriales</taxon>
        <taxon>Corynebacteriaceae</taxon>
        <taxon>Corynebacterium</taxon>
    </lineage>
</organism>
<dbReference type="FunFam" id="2.40.30.20:FF:000003">
    <property type="entry name" value="Riboflavin synthase, alpha subunit"/>
    <property type="match status" value="1"/>
</dbReference>
<dbReference type="KEGG" id="cva:CVAR_1491"/>
<dbReference type="Gene3D" id="2.40.30.20">
    <property type="match status" value="2"/>
</dbReference>
<keyword evidence="8 13" id="KW-0808">Transferase</keyword>
<dbReference type="eggNOG" id="COG0307">
    <property type="taxonomic scope" value="Bacteria"/>
</dbReference>
<name>G0HDX6_CORVD</name>
<dbReference type="HOGENOM" id="CLU_034388_2_1_11"/>
<dbReference type="STRING" id="858619.CVAR_1491"/>
<evidence type="ECO:0000256" key="7">
    <source>
        <dbReference type="ARBA" id="ARBA00022619"/>
    </source>
</evidence>
<reference evidence="13 14" key="1">
    <citation type="journal article" date="2011" name="BMC Genomics">
        <title>Complete genome sequence of Corynebacterium variabile DSM 44702 isolated from the surface of smear-ripened cheeses and insights into cheese ripening and flavor generation.</title>
        <authorList>
            <person name="Schroeder J."/>
            <person name="Maus I."/>
            <person name="Trost E."/>
            <person name="Tauch A."/>
        </authorList>
    </citation>
    <scope>NUCLEOTIDE SEQUENCE [LARGE SCALE GENOMIC DNA]</scope>
    <source>
        <strain evidence="14">DSM 44702 / JCM 12073 / NCIMB 30131</strain>
    </source>
</reference>
<dbReference type="PANTHER" id="PTHR21098:SF12">
    <property type="entry name" value="RIBOFLAVIN SYNTHASE"/>
    <property type="match status" value="1"/>
</dbReference>
<feature type="domain" description="Lumazine-binding" evidence="12">
    <location>
        <begin position="152"/>
        <end position="252"/>
    </location>
</feature>
<feature type="repeat" description="Lumazine-binding" evidence="11">
    <location>
        <begin position="52"/>
        <end position="151"/>
    </location>
</feature>
<dbReference type="GO" id="GO:0004746">
    <property type="term" value="F:riboflavin synthase activity"/>
    <property type="evidence" value="ECO:0007669"/>
    <property type="project" value="UniProtKB-UniRule"/>
</dbReference>
<comment type="pathway">
    <text evidence="3">Cofactor biosynthesis; riboflavin biosynthesis; riboflavin from 2-hydroxy-3-oxobutyl phosphate and 5-amino-6-(D-ribitylamino)uracil: step 2/2.</text>
</comment>
<evidence type="ECO:0000256" key="11">
    <source>
        <dbReference type="PROSITE-ProRule" id="PRU00524"/>
    </source>
</evidence>
<dbReference type="AlphaFoldDB" id="G0HDX6"/>
<evidence type="ECO:0000256" key="2">
    <source>
        <dbReference type="ARBA" id="ARBA00002803"/>
    </source>
</evidence>
<evidence type="ECO:0000313" key="13">
    <source>
        <dbReference type="EMBL" id="AEK36843.1"/>
    </source>
</evidence>
<dbReference type="Pfam" id="PF00677">
    <property type="entry name" value="Lum_binding"/>
    <property type="match status" value="2"/>
</dbReference>
<dbReference type="NCBIfam" id="TIGR00187">
    <property type="entry name" value="ribE"/>
    <property type="match status" value="1"/>
</dbReference>
<dbReference type="EMBL" id="CP002917">
    <property type="protein sequence ID" value="AEK36843.1"/>
    <property type="molecule type" value="Genomic_DNA"/>
</dbReference>
<evidence type="ECO:0000256" key="10">
    <source>
        <dbReference type="NCBIfam" id="TIGR00187"/>
    </source>
</evidence>
<dbReference type="PROSITE" id="PS51177">
    <property type="entry name" value="LUMAZINE_BIND"/>
    <property type="match status" value="2"/>
</dbReference>
<dbReference type="EC" id="2.5.1.9" evidence="5 10"/>